<feature type="compositionally biased region" description="Basic and acidic residues" evidence="1">
    <location>
        <begin position="36"/>
        <end position="47"/>
    </location>
</feature>
<evidence type="ECO:0000256" key="1">
    <source>
        <dbReference type="SAM" id="MobiDB-lite"/>
    </source>
</evidence>
<dbReference type="EMBL" id="JANPWB010000016">
    <property type="protein sequence ID" value="KAJ1086056.1"/>
    <property type="molecule type" value="Genomic_DNA"/>
</dbReference>
<gene>
    <name evidence="2" type="ORF">NDU88_006170</name>
    <name evidence="3" type="ORF">NDU88_006180</name>
</gene>
<organism evidence="3 4">
    <name type="scientific">Pleurodeles waltl</name>
    <name type="common">Iberian ribbed newt</name>
    <dbReference type="NCBI Taxonomy" id="8319"/>
    <lineage>
        <taxon>Eukaryota</taxon>
        <taxon>Metazoa</taxon>
        <taxon>Chordata</taxon>
        <taxon>Craniata</taxon>
        <taxon>Vertebrata</taxon>
        <taxon>Euteleostomi</taxon>
        <taxon>Amphibia</taxon>
        <taxon>Batrachia</taxon>
        <taxon>Caudata</taxon>
        <taxon>Salamandroidea</taxon>
        <taxon>Salamandridae</taxon>
        <taxon>Pleurodelinae</taxon>
        <taxon>Pleurodeles</taxon>
    </lineage>
</organism>
<dbReference type="EMBL" id="JANPWB010000016">
    <property type="protein sequence ID" value="KAJ1086046.1"/>
    <property type="molecule type" value="Genomic_DNA"/>
</dbReference>
<accession>A0AAV7L2Y5</accession>
<evidence type="ECO:0000313" key="3">
    <source>
        <dbReference type="EMBL" id="KAJ1086056.1"/>
    </source>
</evidence>
<dbReference type="Proteomes" id="UP001066276">
    <property type="component" value="Chromosome 12"/>
</dbReference>
<feature type="compositionally biased region" description="Basic and acidic residues" evidence="1">
    <location>
        <begin position="57"/>
        <end position="66"/>
    </location>
</feature>
<evidence type="ECO:0000313" key="4">
    <source>
        <dbReference type="Proteomes" id="UP001066276"/>
    </source>
</evidence>
<feature type="region of interest" description="Disordered" evidence="1">
    <location>
        <begin position="24"/>
        <end position="66"/>
    </location>
</feature>
<name>A0AAV7L2Y5_PLEWA</name>
<dbReference type="AlphaFoldDB" id="A0AAV7L2Y5"/>
<keyword evidence="4" id="KW-1185">Reference proteome</keyword>
<protein>
    <submittedName>
        <fullName evidence="3">Uncharacterized protein</fullName>
    </submittedName>
</protein>
<evidence type="ECO:0000313" key="2">
    <source>
        <dbReference type="EMBL" id="KAJ1086046.1"/>
    </source>
</evidence>
<comment type="caution">
    <text evidence="3">The sequence shown here is derived from an EMBL/GenBank/DDBJ whole genome shotgun (WGS) entry which is preliminary data.</text>
</comment>
<proteinExistence type="predicted"/>
<sequence>MERRGGPRELGTWARLECRRMERRDGPRELGTWARQEGRRMERRDSLESLAPGAPRGQEDGAEGRA</sequence>
<reference evidence="3" key="1">
    <citation type="journal article" date="2022" name="bioRxiv">
        <title>Sequencing and chromosome-scale assembly of the giantPleurodeles waltlgenome.</title>
        <authorList>
            <person name="Brown T."/>
            <person name="Elewa A."/>
            <person name="Iarovenko S."/>
            <person name="Subramanian E."/>
            <person name="Araus A.J."/>
            <person name="Petzold A."/>
            <person name="Susuki M."/>
            <person name="Suzuki K.-i.T."/>
            <person name="Hayashi T."/>
            <person name="Toyoda A."/>
            <person name="Oliveira C."/>
            <person name="Osipova E."/>
            <person name="Leigh N.D."/>
            <person name="Simon A."/>
            <person name="Yun M.H."/>
        </authorList>
    </citation>
    <scope>NUCLEOTIDE SEQUENCE</scope>
    <source>
        <strain evidence="3">20211129_DDA</strain>
        <tissue evidence="3">Liver</tissue>
    </source>
</reference>